<comment type="subcellular location">
    <subcellularLocation>
        <location evidence="11">Cytoplasm</location>
    </subcellularLocation>
</comment>
<dbReference type="OrthoDB" id="9805195at2"/>
<reference evidence="13 14" key="1">
    <citation type="submission" date="2016-08" db="EMBL/GenBank/DDBJ databases">
        <title>Novel Firmicute Genomes.</title>
        <authorList>
            <person name="Poppleton D.I."/>
            <person name="Gribaldo S."/>
        </authorList>
    </citation>
    <scope>NUCLEOTIDE SEQUENCE [LARGE SCALE GENOMIC DNA]</scope>
    <source>
        <strain evidence="13 14">RAOx-1</strain>
    </source>
</reference>
<comment type="similarity">
    <text evidence="4 11">Belongs to the protoporphyrinogen/coproporphyrinogen oxidase family. Coproporphyrinogen III oxidase subfamily.</text>
</comment>
<dbReference type="Pfam" id="PF01593">
    <property type="entry name" value="Amino_oxidase"/>
    <property type="match status" value="1"/>
</dbReference>
<evidence type="ECO:0000256" key="6">
    <source>
        <dbReference type="ARBA" id="ARBA00019046"/>
    </source>
</evidence>
<dbReference type="GO" id="GO:0006783">
    <property type="term" value="P:heme biosynthetic process"/>
    <property type="evidence" value="ECO:0007669"/>
    <property type="project" value="UniProtKB-UniRule"/>
</dbReference>
<dbReference type="GO" id="GO:0004729">
    <property type="term" value="F:oxygen-dependent protoporphyrinogen oxidase activity"/>
    <property type="evidence" value="ECO:0007669"/>
    <property type="project" value="UniProtKB-UniRule"/>
</dbReference>
<dbReference type="AlphaFoldDB" id="A0A419SFU5"/>
<evidence type="ECO:0000256" key="9">
    <source>
        <dbReference type="ARBA" id="ARBA00023002"/>
    </source>
</evidence>
<dbReference type="UniPathway" id="UPA00252"/>
<sequence length="466" mass="51556">MKTVVVIGGGITGLSAAYHLQQQAQENDLQIRLILVEAEPRLGGKIKTEHAGSFIMETGADSIVTRKLHTTSFMEELHLEDEVVYNATGASFLYSENQLKRIPEDTVFGIPLSIESLAKSNLVSAEGKVEALKDFYTKNDTFTEQDSVGAFLEHCFGEELVQKQISPVLSGVYSGQLNNLTIASTLPYLIEYKNKYGSIIKGLSENKHLFKTGESKFLSFKDGMSALIDAYEAKLSDARIIKGVKAESISKSGECYQIQLANQEMLEADFVVLSPIHSVAQTLLNDEQLDSDFNQLKNNSLISIYLGFDLPDHLLPENGTGYIVSNSSSVVCNACTWASRKWEHTATNNRLLVRLFYKSSDPAYPSLLQMSKDELKQVALRDIKNSLGITGDPIEYNVTKWHETMPNYHVKHPQLVRSLELKMAERFPNILLAGCSYYGVGIADCIENGQHTAKAIINKLSGVPAS</sequence>
<dbReference type="Gene3D" id="3.90.660.20">
    <property type="entry name" value="Protoporphyrinogen oxidase, mitochondrial, domain 2"/>
    <property type="match status" value="1"/>
</dbReference>
<dbReference type="InterPro" id="IPR036188">
    <property type="entry name" value="FAD/NAD-bd_sf"/>
</dbReference>
<dbReference type="EC" id="1.3.3.15" evidence="5 11"/>
<organism evidence="13 14">
    <name type="scientific">Ammoniphilus oxalaticus</name>
    <dbReference type="NCBI Taxonomy" id="66863"/>
    <lineage>
        <taxon>Bacteria</taxon>
        <taxon>Bacillati</taxon>
        <taxon>Bacillota</taxon>
        <taxon>Bacilli</taxon>
        <taxon>Bacillales</taxon>
        <taxon>Paenibacillaceae</taxon>
        <taxon>Aneurinibacillus group</taxon>
        <taxon>Ammoniphilus</taxon>
    </lineage>
</organism>
<evidence type="ECO:0000313" key="13">
    <source>
        <dbReference type="EMBL" id="RKD22650.1"/>
    </source>
</evidence>
<dbReference type="InterPro" id="IPR050464">
    <property type="entry name" value="Zeta_carotene_desat/Oxidored"/>
</dbReference>
<dbReference type="NCBIfam" id="TIGR00562">
    <property type="entry name" value="proto_IX_ox"/>
    <property type="match status" value="1"/>
</dbReference>
<evidence type="ECO:0000313" key="14">
    <source>
        <dbReference type="Proteomes" id="UP000284219"/>
    </source>
</evidence>
<evidence type="ECO:0000256" key="2">
    <source>
        <dbReference type="ARBA" id="ARBA00001974"/>
    </source>
</evidence>
<evidence type="ECO:0000256" key="11">
    <source>
        <dbReference type="RuleBase" id="RU364052"/>
    </source>
</evidence>
<dbReference type="EMBL" id="MCHY01000009">
    <property type="protein sequence ID" value="RKD22650.1"/>
    <property type="molecule type" value="Genomic_DNA"/>
</dbReference>
<proteinExistence type="inferred from homology"/>
<dbReference type="InterPro" id="IPR004572">
    <property type="entry name" value="Protoporphyrinogen_oxidase"/>
</dbReference>
<keyword evidence="11" id="KW-0963">Cytoplasm</keyword>
<keyword evidence="10 11" id="KW-0350">Heme biosynthesis</keyword>
<evidence type="ECO:0000256" key="3">
    <source>
        <dbReference type="ARBA" id="ARBA00004744"/>
    </source>
</evidence>
<name>A0A419SFU5_9BACL</name>
<evidence type="ECO:0000259" key="12">
    <source>
        <dbReference type="Pfam" id="PF01593"/>
    </source>
</evidence>
<protein>
    <recommendedName>
        <fullName evidence="6 11">Coproporphyrinogen III oxidase</fullName>
        <ecNumber evidence="5 11">1.3.3.15</ecNumber>
    </recommendedName>
</protein>
<dbReference type="PANTHER" id="PTHR42923">
    <property type="entry name" value="PROTOPORPHYRINOGEN OXIDASE"/>
    <property type="match status" value="1"/>
</dbReference>
<feature type="domain" description="Amine oxidase" evidence="12">
    <location>
        <begin position="11"/>
        <end position="457"/>
    </location>
</feature>
<comment type="catalytic activity">
    <reaction evidence="1">
        <text>coproporphyrinogen III + 3 O2 = coproporphyrin III + 3 H2O2</text>
        <dbReference type="Rhea" id="RHEA:43436"/>
        <dbReference type="ChEBI" id="CHEBI:15379"/>
        <dbReference type="ChEBI" id="CHEBI:16240"/>
        <dbReference type="ChEBI" id="CHEBI:57309"/>
        <dbReference type="ChEBI" id="CHEBI:131725"/>
        <dbReference type="EC" id="1.3.3.15"/>
    </reaction>
    <physiologicalReaction direction="left-to-right" evidence="1">
        <dbReference type="Rhea" id="RHEA:43437"/>
    </physiologicalReaction>
</comment>
<comment type="cofactor">
    <cofactor evidence="2 11">
        <name>FAD</name>
        <dbReference type="ChEBI" id="CHEBI:57692"/>
    </cofactor>
</comment>
<comment type="pathway">
    <text evidence="3 11">Porphyrin-containing compound metabolism; protoheme biosynthesis.</text>
</comment>
<keyword evidence="8 11" id="KW-0274">FAD</keyword>
<evidence type="ECO:0000256" key="8">
    <source>
        <dbReference type="ARBA" id="ARBA00022827"/>
    </source>
</evidence>
<keyword evidence="7 11" id="KW-0285">Flavoprotein</keyword>
<dbReference type="Gene3D" id="1.10.3110.10">
    <property type="entry name" value="protoporphyrinogen ix oxidase, domain 3"/>
    <property type="match status" value="1"/>
</dbReference>
<accession>A0A419SFU5</accession>
<gene>
    <name evidence="13" type="ORF">BEP19_10345</name>
</gene>
<evidence type="ECO:0000256" key="10">
    <source>
        <dbReference type="ARBA" id="ARBA00023133"/>
    </source>
</evidence>
<dbReference type="PANTHER" id="PTHR42923:SF3">
    <property type="entry name" value="PROTOPORPHYRINOGEN OXIDASE"/>
    <property type="match status" value="1"/>
</dbReference>
<evidence type="ECO:0000256" key="5">
    <source>
        <dbReference type="ARBA" id="ARBA00012402"/>
    </source>
</evidence>
<comment type="caution">
    <text evidence="13">The sequence shown here is derived from an EMBL/GenBank/DDBJ whole genome shotgun (WGS) entry which is preliminary data.</text>
</comment>
<dbReference type="SUPFAM" id="SSF51905">
    <property type="entry name" value="FAD/NAD(P)-binding domain"/>
    <property type="match status" value="1"/>
</dbReference>
<dbReference type="Gene3D" id="3.50.50.60">
    <property type="entry name" value="FAD/NAD(P)-binding domain"/>
    <property type="match status" value="1"/>
</dbReference>
<dbReference type="GO" id="GO:0005737">
    <property type="term" value="C:cytoplasm"/>
    <property type="evidence" value="ECO:0007669"/>
    <property type="project" value="UniProtKB-SubCell"/>
</dbReference>
<dbReference type="RefSeq" id="WP_120190125.1">
    <property type="nucleotide sequence ID" value="NZ_MCHY01000009.1"/>
</dbReference>
<dbReference type="NCBIfam" id="NF009081">
    <property type="entry name" value="PRK12416.1"/>
    <property type="match status" value="1"/>
</dbReference>
<evidence type="ECO:0000256" key="1">
    <source>
        <dbReference type="ARBA" id="ARBA00001755"/>
    </source>
</evidence>
<dbReference type="InterPro" id="IPR002937">
    <property type="entry name" value="Amino_oxidase"/>
</dbReference>
<dbReference type="SUPFAM" id="SSF54373">
    <property type="entry name" value="FAD-linked reductases, C-terminal domain"/>
    <property type="match status" value="1"/>
</dbReference>
<evidence type="ECO:0000256" key="7">
    <source>
        <dbReference type="ARBA" id="ARBA00022630"/>
    </source>
</evidence>
<evidence type="ECO:0000256" key="4">
    <source>
        <dbReference type="ARBA" id="ARBA00008310"/>
    </source>
</evidence>
<keyword evidence="14" id="KW-1185">Reference proteome</keyword>
<dbReference type="Proteomes" id="UP000284219">
    <property type="component" value="Unassembled WGS sequence"/>
</dbReference>
<keyword evidence="9 11" id="KW-0560">Oxidoreductase</keyword>
<comment type="function">
    <text evidence="11">Involved in coproporphyrin-dependent heme b biosynthesis. Catalyzes the oxidation of coproporphyrinogen III to coproporphyrin III.</text>
</comment>